<dbReference type="Proteomes" id="UP000726737">
    <property type="component" value="Unassembled WGS sequence"/>
</dbReference>
<gene>
    <name evidence="1" type="ORF">BG011_001609</name>
</gene>
<sequence length="261" mass="29436">MPYPKLNTPSAFLAPMAGVHAFFYGYDSTSWTPSAFAKDRDTVSMSEFSSSLKVIDKAGRLAINKYARDILRYLASQAGKQMLLTADQELTLKLYEDQAARVKLKRRLVQEARFYEESIDNKAPLDSSEPSSQAPLKQQRTTYTKIILAPQKIKDDIFVGDLNLTQSFQHLQEQGTAAIVRGSGAVNSILDLSADWIPRHVRLELVFAFEKTLTARTLSDQEAKFCSNLSIEMRRSGKIKNRDEDRVTPMEIIAFDVFKAL</sequence>
<dbReference type="EMBL" id="JAAAJA010001433">
    <property type="protein sequence ID" value="KAG0247372.1"/>
    <property type="molecule type" value="Genomic_DNA"/>
</dbReference>
<evidence type="ECO:0000313" key="2">
    <source>
        <dbReference type="Proteomes" id="UP000726737"/>
    </source>
</evidence>
<proteinExistence type="predicted"/>
<keyword evidence="2" id="KW-1185">Reference proteome</keyword>
<name>A0A9P6PKP8_9FUNG</name>
<reference evidence="1" key="1">
    <citation type="journal article" date="2020" name="Fungal Divers.">
        <title>Resolving the Mortierellaceae phylogeny through synthesis of multi-gene phylogenetics and phylogenomics.</title>
        <authorList>
            <person name="Vandepol N."/>
            <person name="Liber J."/>
            <person name="Desiro A."/>
            <person name="Na H."/>
            <person name="Kennedy M."/>
            <person name="Barry K."/>
            <person name="Grigoriev I.V."/>
            <person name="Miller A.N."/>
            <person name="O'Donnell K."/>
            <person name="Stajich J.E."/>
            <person name="Bonito G."/>
        </authorList>
    </citation>
    <scope>NUCLEOTIDE SEQUENCE</scope>
    <source>
        <strain evidence="1">KOD948</strain>
    </source>
</reference>
<organism evidence="1 2">
    <name type="scientific">Mortierella polycephala</name>
    <dbReference type="NCBI Taxonomy" id="41804"/>
    <lineage>
        <taxon>Eukaryota</taxon>
        <taxon>Fungi</taxon>
        <taxon>Fungi incertae sedis</taxon>
        <taxon>Mucoromycota</taxon>
        <taxon>Mortierellomycotina</taxon>
        <taxon>Mortierellomycetes</taxon>
        <taxon>Mortierellales</taxon>
        <taxon>Mortierellaceae</taxon>
        <taxon>Mortierella</taxon>
    </lineage>
</organism>
<comment type="caution">
    <text evidence="1">The sequence shown here is derived from an EMBL/GenBank/DDBJ whole genome shotgun (WGS) entry which is preliminary data.</text>
</comment>
<protein>
    <submittedName>
        <fullName evidence="1">Uncharacterized protein</fullName>
    </submittedName>
</protein>
<dbReference type="OrthoDB" id="10529816at2759"/>
<accession>A0A9P6PKP8</accession>
<dbReference type="AlphaFoldDB" id="A0A9P6PKP8"/>
<evidence type="ECO:0000313" key="1">
    <source>
        <dbReference type="EMBL" id="KAG0247372.1"/>
    </source>
</evidence>